<accession>I3XUN4</accession>
<keyword evidence="1" id="KW-1133">Transmembrane helix</keyword>
<keyword evidence="1" id="KW-0812">Transmembrane</keyword>
<dbReference type="PATRIC" id="fig|760154.4.peg.333"/>
<proteinExistence type="predicted"/>
<reference evidence="2 3" key="1">
    <citation type="submission" date="2012-06" db="EMBL/GenBank/DDBJ databases">
        <title>Complete sequence of Sulfurospirillum barnesii SES-3.</title>
        <authorList>
            <consortium name="US DOE Joint Genome Institute"/>
            <person name="Lucas S."/>
            <person name="Han J."/>
            <person name="Lapidus A."/>
            <person name="Cheng J.-F."/>
            <person name="Goodwin L."/>
            <person name="Pitluck S."/>
            <person name="Peters L."/>
            <person name="Ovchinnikova G."/>
            <person name="Lu M."/>
            <person name="Detter J.C."/>
            <person name="Han C."/>
            <person name="Tapia R."/>
            <person name="Land M."/>
            <person name="Hauser L."/>
            <person name="Kyrpides N."/>
            <person name="Ivanova N."/>
            <person name="Pagani I."/>
            <person name="Stolz J."/>
            <person name="Arkin A."/>
            <person name="Dehal P."/>
            <person name="Oremland R."/>
            <person name="Saltikov C."/>
            <person name="Basu P."/>
            <person name="Hollibaugh J."/>
            <person name="Newman D."/>
            <person name="Stolyar S."/>
            <person name="Hazen T."/>
            <person name="Woyke T."/>
        </authorList>
    </citation>
    <scope>NUCLEOTIDE SEQUENCE [LARGE SCALE GENOMIC DNA]</scope>
    <source>
        <strain evidence="3">ATCC 700032 / DSM 10660 / SES-3</strain>
    </source>
</reference>
<feature type="transmembrane region" description="Helical" evidence="1">
    <location>
        <begin position="40"/>
        <end position="62"/>
    </location>
</feature>
<dbReference type="OrthoDB" id="5339694at2"/>
<dbReference type="Proteomes" id="UP000006176">
    <property type="component" value="Chromosome"/>
</dbReference>
<protein>
    <submittedName>
        <fullName evidence="2">Uncharacterized protein</fullName>
    </submittedName>
</protein>
<evidence type="ECO:0000313" key="3">
    <source>
        <dbReference type="Proteomes" id="UP000006176"/>
    </source>
</evidence>
<keyword evidence="3" id="KW-1185">Reference proteome</keyword>
<evidence type="ECO:0000256" key="1">
    <source>
        <dbReference type="SAM" id="Phobius"/>
    </source>
</evidence>
<dbReference type="STRING" id="760154.Sulba_0332"/>
<feature type="transmembrane region" description="Helical" evidence="1">
    <location>
        <begin position="12"/>
        <end position="34"/>
    </location>
</feature>
<sequence>MFAHLNETLLKVVVIIAILVMFVILYLTGILFVLDATSHASILLHKLAALLIIGLLGVHAWLRRCTIKRLLQESFAILTNTHIRHEDNIEFLIHNTKNQSFHELCLWFQWDSAWLQAELLKNHVHIHRVEDTLKTIAKANQKDMFEIFLLMMKLHVEKKNPSPVYQSSCSRL</sequence>
<dbReference type="EMBL" id="CP003333">
    <property type="protein sequence ID" value="AFL67658.1"/>
    <property type="molecule type" value="Genomic_DNA"/>
</dbReference>
<dbReference type="RefSeq" id="WP_014768539.1">
    <property type="nucleotide sequence ID" value="NC_018002.1"/>
</dbReference>
<keyword evidence="1" id="KW-0472">Membrane</keyword>
<name>I3XUN4_SULBS</name>
<dbReference type="AlphaFoldDB" id="I3XUN4"/>
<dbReference type="HOGENOM" id="CLU_1585631_0_0_7"/>
<evidence type="ECO:0000313" key="2">
    <source>
        <dbReference type="EMBL" id="AFL67658.1"/>
    </source>
</evidence>
<gene>
    <name evidence="2" type="ordered locus">Sulba_0332</name>
</gene>
<dbReference type="KEGG" id="sba:Sulba_0332"/>
<organism evidence="2 3">
    <name type="scientific">Sulfurospirillum barnesii (strain ATCC 700032 / DSM 10660 / SES-3)</name>
    <dbReference type="NCBI Taxonomy" id="760154"/>
    <lineage>
        <taxon>Bacteria</taxon>
        <taxon>Pseudomonadati</taxon>
        <taxon>Campylobacterota</taxon>
        <taxon>Epsilonproteobacteria</taxon>
        <taxon>Campylobacterales</taxon>
        <taxon>Sulfurospirillaceae</taxon>
        <taxon>Sulfurospirillum</taxon>
    </lineage>
</organism>